<accession>A0A2H9ZYS9</accession>
<dbReference type="InterPro" id="IPR036236">
    <property type="entry name" value="Znf_C2H2_sf"/>
</dbReference>
<evidence type="ECO:0000256" key="5">
    <source>
        <dbReference type="ARBA" id="ARBA00023015"/>
    </source>
</evidence>
<feature type="region of interest" description="Disordered" evidence="10">
    <location>
        <begin position="56"/>
        <end position="75"/>
    </location>
</feature>
<protein>
    <submittedName>
        <fullName evidence="12">AC transposase</fullName>
    </submittedName>
</protein>
<feature type="region of interest" description="Disordered" evidence="10">
    <location>
        <begin position="1"/>
        <end position="20"/>
    </location>
</feature>
<dbReference type="InterPro" id="IPR052035">
    <property type="entry name" value="ZnF_BED_domain_contain"/>
</dbReference>
<evidence type="ECO:0000313" key="13">
    <source>
        <dbReference type="Proteomes" id="UP000236161"/>
    </source>
</evidence>
<keyword evidence="4" id="KW-0862">Zinc</keyword>
<dbReference type="InterPro" id="IPR008906">
    <property type="entry name" value="HATC_C_dom"/>
</dbReference>
<dbReference type="GO" id="GO:0009791">
    <property type="term" value="P:post-embryonic development"/>
    <property type="evidence" value="ECO:0007669"/>
    <property type="project" value="UniProtKB-ARBA"/>
</dbReference>
<keyword evidence="6" id="KW-0238">DNA-binding</keyword>
<dbReference type="PANTHER" id="PTHR46481:SF10">
    <property type="entry name" value="ZINC FINGER BED DOMAIN-CONTAINING PROTEIN 39"/>
    <property type="match status" value="1"/>
</dbReference>
<feature type="domain" description="BED-type" evidence="11">
    <location>
        <begin position="78"/>
        <end position="142"/>
    </location>
</feature>
<dbReference type="SMART" id="SM00614">
    <property type="entry name" value="ZnF_BED"/>
    <property type="match status" value="1"/>
</dbReference>
<feature type="compositionally biased region" description="Low complexity" evidence="10">
    <location>
        <begin position="1"/>
        <end position="16"/>
    </location>
</feature>
<evidence type="ECO:0000256" key="1">
    <source>
        <dbReference type="ARBA" id="ARBA00004123"/>
    </source>
</evidence>
<dbReference type="GO" id="GO:0005634">
    <property type="term" value="C:nucleus"/>
    <property type="evidence" value="ECO:0007669"/>
    <property type="project" value="UniProtKB-SubCell"/>
</dbReference>
<dbReference type="SUPFAM" id="SSF57667">
    <property type="entry name" value="beta-beta-alpha zinc fingers"/>
    <property type="match status" value="1"/>
</dbReference>
<evidence type="ECO:0000256" key="10">
    <source>
        <dbReference type="SAM" id="MobiDB-lite"/>
    </source>
</evidence>
<evidence type="ECO:0000256" key="3">
    <source>
        <dbReference type="ARBA" id="ARBA00022771"/>
    </source>
</evidence>
<sequence>MASQRRFSGGSSSSRRGNVDLKYVTELDRLPALCENFDETSEPDLDLSAEHDLKANEDVGTGTGPSTQSSSISNKSRTKRSKVWEFFYLQIKPNSNAERPEYIAICKICKNQYSYKQGGTGGGTGTFRKHLVRFHKFDEKTCQPTIIEPTQTQLNAQSGSRPWAFRNDTARRDLVRFVVRTEQPFTICEKEGFLEYIVQYLQPQYTRISRHTLKKDCMSMYDEYKKSLIEHLSNISCRVSLTSDIWTTIIGASYLVVTCHWIDGQWGMQKRILSLDVLDEAHTGSTIFSYNRNVCKIYGIENKIFSIILDNASNNNSAVNFLQQFLRLPLYGSLFHVRCACHIINLCVSTAFNSEHLIIDKFKHVAKWIRLNSNVRHEWKRVCVSAGINCVKFPLPVETRWNSLHRLFESLLPYEDLLTAFYNSYTLNHDLQLRSYDWIFLKKIFKLLSIFKESTENFSGCYYPTSSIFLPYIFQMFQSLLEWWKSSSKQYLILSALARDVLAAQASTVASESTFSTTGRIVKDYRSSLSPATLYMLTCLQDWFAAESRNQQYNFMDEFKDNSSEEEYSRKILCNYDE</sequence>
<comment type="subcellular location">
    <subcellularLocation>
        <location evidence="1">Nucleus</location>
    </subcellularLocation>
</comment>
<name>A0A2H9ZYS9_9ASPA</name>
<evidence type="ECO:0000256" key="7">
    <source>
        <dbReference type="ARBA" id="ARBA00023163"/>
    </source>
</evidence>
<evidence type="ECO:0000259" key="11">
    <source>
        <dbReference type="PROSITE" id="PS50808"/>
    </source>
</evidence>
<dbReference type="PROSITE" id="PS50808">
    <property type="entry name" value="ZF_BED"/>
    <property type="match status" value="1"/>
</dbReference>
<dbReference type="SUPFAM" id="SSF140996">
    <property type="entry name" value="Hermes dimerisation domain"/>
    <property type="match status" value="1"/>
</dbReference>
<dbReference type="AlphaFoldDB" id="A0A2H9ZYS9"/>
<evidence type="ECO:0000256" key="4">
    <source>
        <dbReference type="ARBA" id="ARBA00022833"/>
    </source>
</evidence>
<dbReference type="OrthoDB" id="1893698at2759"/>
<dbReference type="EMBL" id="KZ452392">
    <property type="protein sequence ID" value="PKA48458.1"/>
    <property type="molecule type" value="Genomic_DNA"/>
</dbReference>
<proteinExistence type="predicted"/>
<dbReference type="Proteomes" id="UP000236161">
    <property type="component" value="Unassembled WGS sequence"/>
</dbReference>
<dbReference type="InterPro" id="IPR003656">
    <property type="entry name" value="Znf_BED"/>
</dbReference>
<keyword evidence="8" id="KW-0539">Nucleus</keyword>
<gene>
    <name evidence="12" type="ORF">AXF42_Ash019914</name>
</gene>
<keyword evidence="2" id="KW-0479">Metal-binding</keyword>
<dbReference type="GO" id="GO:0003677">
    <property type="term" value="F:DNA binding"/>
    <property type="evidence" value="ECO:0007669"/>
    <property type="project" value="UniProtKB-KW"/>
</dbReference>
<evidence type="ECO:0000256" key="2">
    <source>
        <dbReference type="ARBA" id="ARBA00022723"/>
    </source>
</evidence>
<keyword evidence="3 9" id="KW-0863">Zinc-finger</keyword>
<dbReference type="GO" id="GO:0046983">
    <property type="term" value="F:protein dimerization activity"/>
    <property type="evidence" value="ECO:0007669"/>
    <property type="project" value="InterPro"/>
</dbReference>
<keyword evidence="5" id="KW-0805">Transcription regulation</keyword>
<evidence type="ECO:0000313" key="12">
    <source>
        <dbReference type="EMBL" id="PKA48458.1"/>
    </source>
</evidence>
<dbReference type="Pfam" id="PF02892">
    <property type="entry name" value="zf-BED"/>
    <property type="match status" value="1"/>
</dbReference>
<organism evidence="12 13">
    <name type="scientific">Apostasia shenzhenica</name>
    <dbReference type="NCBI Taxonomy" id="1088818"/>
    <lineage>
        <taxon>Eukaryota</taxon>
        <taxon>Viridiplantae</taxon>
        <taxon>Streptophyta</taxon>
        <taxon>Embryophyta</taxon>
        <taxon>Tracheophyta</taxon>
        <taxon>Spermatophyta</taxon>
        <taxon>Magnoliopsida</taxon>
        <taxon>Liliopsida</taxon>
        <taxon>Asparagales</taxon>
        <taxon>Orchidaceae</taxon>
        <taxon>Apostasioideae</taxon>
        <taxon>Apostasia</taxon>
    </lineage>
</organism>
<reference evidence="12 13" key="1">
    <citation type="journal article" date="2017" name="Nature">
        <title>The Apostasia genome and the evolution of orchids.</title>
        <authorList>
            <person name="Zhang G.Q."/>
            <person name="Liu K.W."/>
            <person name="Li Z."/>
            <person name="Lohaus R."/>
            <person name="Hsiao Y.Y."/>
            <person name="Niu S.C."/>
            <person name="Wang J.Y."/>
            <person name="Lin Y.C."/>
            <person name="Xu Q."/>
            <person name="Chen L.J."/>
            <person name="Yoshida K."/>
            <person name="Fujiwara S."/>
            <person name="Wang Z.W."/>
            <person name="Zhang Y.Q."/>
            <person name="Mitsuda N."/>
            <person name="Wang M."/>
            <person name="Liu G.H."/>
            <person name="Pecoraro L."/>
            <person name="Huang H.X."/>
            <person name="Xiao X.J."/>
            <person name="Lin M."/>
            <person name="Wu X.Y."/>
            <person name="Wu W.L."/>
            <person name="Chen Y.Y."/>
            <person name="Chang S.B."/>
            <person name="Sakamoto S."/>
            <person name="Ohme-Takagi M."/>
            <person name="Yagi M."/>
            <person name="Zeng S.J."/>
            <person name="Shen C.Y."/>
            <person name="Yeh C.M."/>
            <person name="Luo Y.B."/>
            <person name="Tsai W.C."/>
            <person name="Van de Peer Y."/>
            <person name="Liu Z.J."/>
        </authorList>
    </citation>
    <scope>NUCLEOTIDE SEQUENCE [LARGE SCALE GENOMIC DNA]</scope>
    <source>
        <strain evidence="13">cv. Shenzhen</strain>
        <tissue evidence="12">Stem</tissue>
    </source>
</reference>
<dbReference type="SUPFAM" id="SSF53098">
    <property type="entry name" value="Ribonuclease H-like"/>
    <property type="match status" value="2"/>
</dbReference>
<dbReference type="PANTHER" id="PTHR46481">
    <property type="entry name" value="ZINC FINGER BED DOMAIN-CONTAINING PROTEIN 4"/>
    <property type="match status" value="1"/>
</dbReference>
<evidence type="ECO:0000256" key="9">
    <source>
        <dbReference type="PROSITE-ProRule" id="PRU00027"/>
    </source>
</evidence>
<dbReference type="InterPro" id="IPR012337">
    <property type="entry name" value="RNaseH-like_sf"/>
</dbReference>
<feature type="compositionally biased region" description="Low complexity" evidence="10">
    <location>
        <begin position="64"/>
        <end position="73"/>
    </location>
</feature>
<keyword evidence="7" id="KW-0804">Transcription</keyword>
<dbReference type="GO" id="GO:0008270">
    <property type="term" value="F:zinc ion binding"/>
    <property type="evidence" value="ECO:0007669"/>
    <property type="project" value="UniProtKB-KW"/>
</dbReference>
<evidence type="ECO:0000256" key="8">
    <source>
        <dbReference type="ARBA" id="ARBA00023242"/>
    </source>
</evidence>
<evidence type="ECO:0000256" key="6">
    <source>
        <dbReference type="ARBA" id="ARBA00023125"/>
    </source>
</evidence>
<dbReference type="Pfam" id="PF05699">
    <property type="entry name" value="Dimer_Tnp_hAT"/>
    <property type="match status" value="1"/>
</dbReference>
<keyword evidence="13" id="KW-1185">Reference proteome</keyword>